<sequence length="87" mass="10223">MPDGTRNLRLPGFPDTTKPKHIRRQSTPHQRSWGRMNLRERGVGDPDRRFTGFTFTRKLAIALRPDQIETLKRVARGEVRWQDVLTK</sequence>
<comment type="caution">
    <text evidence="2">The sequence shown here is derived from an EMBL/GenBank/DDBJ whole genome shotgun (WGS) entry which is preliminary data.</text>
</comment>
<evidence type="ECO:0000313" key="2">
    <source>
        <dbReference type="EMBL" id="KKR32512.1"/>
    </source>
</evidence>
<accession>A0A0G0T3U7</accession>
<proteinExistence type="predicted"/>
<dbReference type="AlphaFoldDB" id="A0A0G0T3U7"/>
<dbReference type="EMBL" id="LBXN01000041">
    <property type="protein sequence ID" value="KKR32512.1"/>
    <property type="molecule type" value="Genomic_DNA"/>
</dbReference>
<protein>
    <submittedName>
        <fullName evidence="2">Uncharacterized protein</fullName>
    </submittedName>
</protein>
<name>A0A0G0T3U7_9BACT</name>
<dbReference type="Proteomes" id="UP000034539">
    <property type="component" value="Unassembled WGS sequence"/>
</dbReference>
<reference evidence="2 3" key="1">
    <citation type="journal article" date="2015" name="Nature">
        <title>rRNA introns, odd ribosomes, and small enigmatic genomes across a large radiation of phyla.</title>
        <authorList>
            <person name="Brown C.T."/>
            <person name="Hug L.A."/>
            <person name="Thomas B.C."/>
            <person name="Sharon I."/>
            <person name="Castelle C.J."/>
            <person name="Singh A."/>
            <person name="Wilkins M.J."/>
            <person name="Williams K.H."/>
            <person name="Banfield J.F."/>
        </authorList>
    </citation>
    <scope>NUCLEOTIDE SEQUENCE [LARGE SCALE GENOMIC DNA]</scope>
</reference>
<organism evidence="2 3">
    <name type="scientific">Candidatus Gottesmanbacteria bacterium GW2011_GWC2_39_8</name>
    <dbReference type="NCBI Taxonomy" id="1618450"/>
    <lineage>
        <taxon>Bacteria</taxon>
        <taxon>Candidatus Gottesmaniibacteriota</taxon>
    </lineage>
</organism>
<evidence type="ECO:0000256" key="1">
    <source>
        <dbReference type="SAM" id="MobiDB-lite"/>
    </source>
</evidence>
<gene>
    <name evidence="2" type="ORF">UT63_C0041G0007</name>
</gene>
<feature type="region of interest" description="Disordered" evidence="1">
    <location>
        <begin position="1"/>
        <end position="31"/>
    </location>
</feature>
<evidence type="ECO:0000313" key="3">
    <source>
        <dbReference type="Proteomes" id="UP000034539"/>
    </source>
</evidence>